<dbReference type="OrthoDB" id="9802090at2"/>
<evidence type="ECO:0000256" key="1">
    <source>
        <dbReference type="ARBA" id="ARBA00000142"/>
    </source>
</evidence>
<dbReference type="CDD" id="cd02440">
    <property type="entry name" value="AdoMet_MTases"/>
    <property type="match status" value="1"/>
</dbReference>
<name>A0A5D3WI41_9BACT</name>
<dbReference type="NCBIfam" id="TIGR00091">
    <property type="entry name" value="tRNA (guanosine(46)-N7)-methyltransferase TrmB"/>
    <property type="match status" value="1"/>
</dbReference>
<feature type="binding site" evidence="7">
    <location>
        <position position="62"/>
    </location>
    <ligand>
        <name>S-adenosyl-L-methionine</name>
        <dbReference type="ChEBI" id="CHEBI:59789"/>
    </ligand>
</feature>
<dbReference type="InterPro" id="IPR055361">
    <property type="entry name" value="tRNA_methyltr_TrmB_bact"/>
</dbReference>
<keyword evidence="4 7" id="KW-0808">Transferase</keyword>
<evidence type="ECO:0000256" key="2">
    <source>
        <dbReference type="ARBA" id="ARBA00003015"/>
    </source>
</evidence>
<protein>
    <recommendedName>
        <fullName evidence="7">tRNA (guanine-N(7)-)-methyltransferase</fullName>
        <ecNumber evidence="7">2.1.1.33</ecNumber>
    </recommendedName>
    <alternativeName>
        <fullName evidence="7">tRNA (guanine(46)-N(7))-methyltransferase</fullName>
    </alternativeName>
    <alternativeName>
        <fullName evidence="7">tRNA(m7G46)-methyltransferase</fullName>
    </alternativeName>
</protein>
<evidence type="ECO:0000256" key="4">
    <source>
        <dbReference type="ARBA" id="ARBA00022679"/>
    </source>
</evidence>
<evidence type="ECO:0000313" key="9">
    <source>
        <dbReference type="Proteomes" id="UP000324159"/>
    </source>
</evidence>
<keyword evidence="5 7" id="KW-0949">S-adenosyl-L-methionine</keyword>
<evidence type="ECO:0000313" key="8">
    <source>
        <dbReference type="EMBL" id="TYO97520.1"/>
    </source>
</evidence>
<evidence type="ECO:0000256" key="6">
    <source>
        <dbReference type="ARBA" id="ARBA00022694"/>
    </source>
</evidence>
<dbReference type="InterPro" id="IPR029063">
    <property type="entry name" value="SAM-dependent_MTases_sf"/>
</dbReference>
<comment type="caution">
    <text evidence="7">Lacks conserved residue(s) required for the propagation of feature annotation.</text>
</comment>
<gene>
    <name evidence="7" type="primary">trmB</name>
    <name evidence="8" type="ORF">EDC39_11060</name>
</gene>
<dbReference type="Pfam" id="PF02390">
    <property type="entry name" value="Methyltransf_4"/>
    <property type="match status" value="1"/>
</dbReference>
<dbReference type="GO" id="GO:0043527">
    <property type="term" value="C:tRNA methyltransferase complex"/>
    <property type="evidence" value="ECO:0007669"/>
    <property type="project" value="TreeGrafter"/>
</dbReference>
<keyword evidence="6 7" id="KW-0819">tRNA processing</keyword>
<reference evidence="8 9" key="1">
    <citation type="submission" date="2019-07" db="EMBL/GenBank/DDBJ databases">
        <title>Genomic Encyclopedia of Type Strains, Phase IV (KMG-IV): sequencing the most valuable type-strain genomes for metagenomic binning, comparative biology and taxonomic classification.</title>
        <authorList>
            <person name="Goeker M."/>
        </authorList>
    </citation>
    <scope>NUCLEOTIDE SEQUENCE [LARGE SCALE GENOMIC DNA]</scope>
    <source>
        <strain evidence="8 9">SS015</strain>
    </source>
</reference>
<comment type="catalytic activity">
    <reaction evidence="1 7">
        <text>guanosine(46) in tRNA + S-adenosyl-L-methionine = N(7)-methylguanosine(46) in tRNA + S-adenosyl-L-homocysteine</text>
        <dbReference type="Rhea" id="RHEA:42708"/>
        <dbReference type="Rhea" id="RHEA-COMP:10188"/>
        <dbReference type="Rhea" id="RHEA-COMP:10189"/>
        <dbReference type="ChEBI" id="CHEBI:57856"/>
        <dbReference type="ChEBI" id="CHEBI:59789"/>
        <dbReference type="ChEBI" id="CHEBI:74269"/>
        <dbReference type="ChEBI" id="CHEBI:74480"/>
        <dbReference type="EC" id="2.1.1.33"/>
    </reaction>
</comment>
<accession>A0A5D3WI41</accession>
<dbReference type="EMBL" id="VNIB01000010">
    <property type="protein sequence ID" value="TYO97520.1"/>
    <property type="molecule type" value="Genomic_DNA"/>
</dbReference>
<feature type="binding site" evidence="7">
    <location>
        <position position="148"/>
    </location>
    <ligand>
        <name>substrate</name>
    </ligand>
</feature>
<comment type="caution">
    <text evidence="8">The sequence shown here is derived from an EMBL/GenBank/DDBJ whole genome shotgun (WGS) entry which is preliminary data.</text>
</comment>
<dbReference type="GO" id="GO:0008176">
    <property type="term" value="F:tRNA (guanine(46)-N7)-methyltransferase activity"/>
    <property type="evidence" value="ECO:0007669"/>
    <property type="project" value="UniProtKB-UniRule"/>
</dbReference>
<comment type="similarity">
    <text evidence="7">Belongs to the class I-like SAM-binding methyltransferase superfamily. TrmB family.</text>
</comment>
<dbReference type="PROSITE" id="PS51625">
    <property type="entry name" value="SAM_MT_TRMB"/>
    <property type="match status" value="1"/>
</dbReference>
<dbReference type="SUPFAM" id="SSF53335">
    <property type="entry name" value="S-adenosyl-L-methionine-dependent methyltransferases"/>
    <property type="match status" value="1"/>
</dbReference>
<evidence type="ECO:0000256" key="5">
    <source>
        <dbReference type="ARBA" id="ARBA00022691"/>
    </source>
</evidence>
<dbReference type="HAMAP" id="MF_01057">
    <property type="entry name" value="tRNA_methyltr_TrmB"/>
    <property type="match status" value="1"/>
</dbReference>
<dbReference type="Gene3D" id="3.40.50.150">
    <property type="entry name" value="Vaccinia Virus protein VP39"/>
    <property type="match status" value="1"/>
</dbReference>
<dbReference type="UniPathway" id="UPA00989"/>
<feature type="binding site" evidence="7">
    <location>
        <position position="116"/>
    </location>
    <ligand>
        <name>substrate</name>
    </ligand>
</feature>
<feature type="binding site" evidence="7">
    <location>
        <position position="89"/>
    </location>
    <ligand>
        <name>S-adenosyl-L-methionine</name>
        <dbReference type="ChEBI" id="CHEBI:59789"/>
    </ligand>
</feature>
<proteinExistence type="inferred from homology"/>
<evidence type="ECO:0000256" key="3">
    <source>
        <dbReference type="ARBA" id="ARBA00022603"/>
    </source>
</evidence>
<keyword evidence="3 7" id="KW-0489">Methyltransferase</keyword>
<dbReference type="RefSeq" id="WP_148896418.1">
    <property type="nucleotide sequence ID" value="NZ_VNIB01000010.1"/>
</dbReference>
<evidence type="ECO:0000256" key="7">
    <source>
        <dbReference type="HAMAP-Rule" id="MF_01057"/>
    </source>
</evidence>
<dbReference type="PANTHER" id="PTHR23417">
    <property type="entry name" value="3-DEOXY-D-MANNO-OCTULOSONIC-ACID TRANSFERASE/TRNA GUANINE-N 7 - -METHYLTRANSFERASE"/>
    <property type="match status" value="1"/>
</dbReference>
<dbReference type="AlphaFoldDB" id="A0A5D3WI41"/>
<feature type="binding site" evidence="7">
    <location>
        <position position="37"/>
    </location>
    <ligand>
        <name>S-adenosyl-L-methionine</name>
        <dbReference type="ChEBI" id="CHEBI:59789"/>
    </ligand>
</feature>
<keyword evidence="9" id="KW-1185">Reference proteome</keyword>
<dbReference type="PANTHER" id="PTHR23417:SF14">
    <property type="entry name" value="PENTACOTRIPEPTIDE-REPEAT REGION OF PRORP DOMAIN-CONTAINING PROTEIN"/>
    <property type="match status" value="1"/>
</dbReference>
<dbReference type="EC" id="2.1.1.33" evidence="7"/>
<dbReference type="InterPro" id="IPR003358">
    <property type="entry name" value="tRNA_(Gua-N-7)_MeTrfase_Trmb"/>
</dbReference>
<comment type="function">
    <text evidence="2 7">Catalyzes the formation of N(7)-methylguanine at position 46 (m7G46) in tRNA.</text>
</comment>
<organism evidence="8 9">
    <name type="scientific">Geothermobacter ehrlichii</name>
    <dbReference type="NCBI Taxonomy" id="213224"/>
    <lineage>
        <taxon>Bacteria</taxon>
        <taxon>Pseudomonadati</taxon>
        <taxon>Thermodesulfobacteriota</taxon>
        <taxon>Desulfuromonadia</taxon>
        <taxon>Desulfuromonadales</taxon>
        <taxon>Geothermobacteraceae</taxon>
        <taxon>Geothermobacter</taxon>
    </lineage>
</organism>
<sequence>MTQRMIYIDSPVFVREPELKAKGIENIFPDRRPLALEIGCGVGDFLVQEAARRPEWNFVAIDIFNKGCLKTCNRVEATGLTNIRVMRAEARWLLNHFVPPQSLAAVYINCPDPWPKKRHRSRRLVNRTFLELLRCHLAPGGHFWFATDFADYAEMVADILPTVEGYIRQTETPYTTDLGDYPVSKYMRRFLEQGQPIHLFHYRRAEDLPAELLKPPGLEPGFRLRWLARENRRNRPRRIKEG</sequence>
<dbReference type="Proteomes" id="UP000324159">
    <property type="component" value="Unassembled WGS sequence"/>
</dbReference>
<feature type="binding site" evidence="7">
    <location>
        <position position="112"/>
    </location>
    <ligand>
        <name>S-adenosyl-L-methionine</name>
        <dbReference type="ChEBI" id="CHEBI:59789"/>
    </ligand>
</feature>
<comment type="pathway">
    <text evidence="7">tRNA modification; N(7)-methylguanine-tRNA biosynthesis.</text>
</comment>